<feature type="transmembrane region" description="Helical" evidence="1">
    <location>
        <begin position="90"/>
        <end position="110"/>
    </location>
</feature>
<protein>
    <submittedName>
        <fullName evidence="2">Uncharacterized protein</fullName>
    </submittedName>
</protein>
<gene>
    <name evidence="2" type="ORF">H6G24_18805</name>
</gene>
<reference evidence="2 3" key="1">
    <citation type="journal article" date="2020" name="ISME J.">
        <title>Comparative genomics reveals insights into cyanobacterial evolution and habitat adaptation.</title>
        <authorList>
            <person name="Chen M.Y."/>
            <person name="Teng W.K."/>
            <person name="Zhao L."/>
            <person name="Hu C.X."/>
            <person name="Zhou Y.K."/>
            <person name="Han B.P."/>
            <person name="Song L.R."/>
            <person name="Shu W.S."/>
        </authorList>
    </citation>
    <scope>NUCLEOTIDE SEQUENCE [LARGE SCALE GENOMIC DNA]</scope>
    <source>
        <strain evidence="2 3">FACHB-288</strain>
    </source>
</reference>
<keyword evidence="3" id="KW-1185">Reference proteome</keyword>
<name>A0ABR8ADV8_9CYAN</name>
<dbReference type="EMBL" id="JACJQH010000029">
    <property type="protein sequence ID" value="MBD2197528.1"/>
    <property type="molecule type" value="Genomic_DNA"/>
</dbReference>
<keyword evidence="1" id="KW-0472">Membrane</keyword>
<feature type="transmembrane region" description="Helical" evidence="1">
    <location>
        <begin position="116"/>
        <end position="138"/>
    </location>
</feature>
<comment type="caution">
    <text evidence="2">The sequence shown here is derived from an EMBL/GenBank/DDBJ whole genome shotgun (WGS) entry which is preliminary data.</text>
</comment>
<proteinExistence type="predicted"/>
<evidence type="ECO:0000313" key="3">
    <source>
        <dbReference type="Proteomes" id="UP000658514"/>
    </source>
</evidence>
<accession>A0ABR8ADV8</accession>
<sequence length="156" mass="18036">MKLLPYDRFTICTPDIVPVVLQRLSAKIETAKILQFPDAKLPYYGTISAESFNITRNVYRKLFIPVIKGSLETQSQQTVVHIQMSLHPAAIGFLIFLFWFWHGGFLPIMLQDALPIYLRFLFLSTPFGILFIVWLVFWSEVKKTRSELADIIQGQL</sequence>
<keyword evidence="1" id="KW-1133">Transmembrane helix</keyword>
<dbReference type="Proteomes" id="UP000658514">
    <property type="component" value="Unassembled WGS sequence"/>
</dbReference>
<dbReference type="RefSeq" id="WP_190544745.1">
    <property type="nucleotide sequence ID" value="NZ_CAWPNO010000061.1"/>
</dbReference>
<evidence type="ECO:0000256" key="1">
    <source>
        <dbReference type="SAM" id="Phobius"/>
    </source>
</evidence>
<keyword evidence="1" id="KW-0812">Transmembrane</keyword>
<organism evidence="2 3">
    <name type="scientific">Calothrix parietina FACHB-288</name>
    <dbReference type="NCBI Taxonomy" id="2692896"/>
    <lineage>
        <taxon>Bacteria</taxon>
        <taxon>Bacillati</taxon>
        <taxon>Cyanobacteriota</taxon>
        <taxon>Cyanophyceae</taxon>
        <taxon>Nostocales</taxon>
        <taxon>Calotrichaceae</taxon>
        <taxon>Calothrix</taxon>
    </lineage>
</organism>
<evidence type="ECO:0000313" key="2">
    <source>
        <dbReference type="EMBL" id="MBD2197528.1"/>
    </source>
</evidence>